<evidence type="ECO:0000313" key="3">
    <source>
        <dbReference type="EMBL" id="THJ32983.1"/>
    </source>
</evidence>
<evidence type="ECO:0000313" key="4">
    <source>
        <dbReference type="Proteomes" id="UP000306236"/>
    </source>
</evidence>
<gene>
    <name evidence="3" type="ORF">E8K88_10310</name>
</gene>
<keyword evidence="4" id="KW-1185">Reference proteome</keyword>
<proteinExistence type="predicted"/>
<dbReference type="InterPro" id="IPR014729">
    <property type="entry name" value="Rossmann-like_a/b/a_fold"/>
</dbReference>
<keyword evidence="1" id="KW-1133">Transmembrane helix</keyword>
<dbReference type="PANTHER" id="PTHR30336:SF4">
    <property type="entry name" value="ENVELOPE BIOGENESIS FACTOR ELYC"/>
    <property type="match status" value="1"/>
</dbReference>
<dbReference type="Proteomes" id="UP000306236">
    <property type="component" value="Unassembled WGS sequence"/>
</dbReference>
<dbReference type="GO" id="GO:0043164">
    <property type="term" value="P:Gram-negative-bacterium-type cell wall biogenesis"/>
    <property type="evidence" value="ECO:0007669"/>
    <property type="project" value="TreeGrafter"/>
</dbReference>
<protein>
    <submittedName>
        <fullName evidence="3">YdcF family protein</fullName>
    </submittedName>
</protein>
<dbReference type="OrthoDB" id="9782395at2"/>
<dbReference type="Gene3D" id="3.40.50.620">
    <property type="entry name" value="HUPs"/>
    <property type="match status" value="1"/>
</dbReference>
<dbReference type="AlphaFoldDB" id="A0A4S5BPB7"/>
<keyword evidence="1" id="KW-0812">Transmembrane</keyword>
<comment type="caution">
    <text evidence="3">The sequence shown here is derived from an EMBL/GenBank/DDBJ whole genome shotgun (WGS) entry which is preliminary data.</text>
</comment>
<feature type="transmembrane region" description="Helical" evidence="1">
    <location>
        <begin position="46"/>
        <end position="64"/>
    </location>
</feature>
<dbReference type="CDD" id="cd06259">
    <property type="entry name" value="YdcF-like"/>
    <property type="match status" value="1"/>
</dbReference>
<dbReference type="EMBL" id="SSWX01000012">
    <property type="protein sequence ID" value="THJ32983.1"/>
    <property type="molecule type" value="Genomic_DNA"/>
</dbReference>
<dbReference type="GO" id="GO:0000270">
    <property type="term" value="P:peptidoglycan metabolic process"/>
    <property type="evidence" value="ECO:0007669"/>
    <property type="project" value="TreeGrafter"/>
</dbReference>
<sequence>MLVHVAQAVGRWPFGAKLLALLATILVLQPLSLLLGRGHTSFGVSFPLAVGLLLWLGLCLRKPLLGWVYAQRWRRLLWCGVWLAVLAWLIGLFAFVATLLTASELPESVQGPVAAIIVLGSSTPNAQPSPTTRARLDTAYLVAQRFPQAVVAVSGGVDFGEVLSEGHVMGAYLRQRGLPADQIIQEEASTSTDLNFKLTEPLLASRGISLEDPIVLVTSDFHVWRATRIALRQGWQNVQAVGAATPLYIRYNAWLREYFAVFSSWLLGEI</sequence>
<dbReference type="Pfam" id="PF02698">
    <property type="entry name" value="DUF218"/>
    <property type="match status" value="1"/>
</dbReference>
<evidence type="ECO:0000259" key="2">
    <source>
        <dbReference type="Pfam" id="PF02698"/>
    </source>
</evidence>
<dbReference type="GO" id="GO:0005886">
    <property type="term" value="C:plasma membrane"/>
    <property type="evidence" value="ECO:0007669"/>
    <property type="project" value="TreeGrafter"/>
</dbReference>
<name>A0A4S5BPB7_9BURK</name>
<dbReference type="InterPro" id="IPR051599">
    <property type="entry name" value="Cell_Envelope_Assoc"/>
</dbReference>
<dbReference type="PANTHER" id="PTHR30336">
    <property type="entry name" value="INNER MEMBRANE PROTEIN, PROBABLE PERMEASE"/>
    <property type="match status" value="1"/>
</dbReference>
<dbReference type="RefSeq" id="WP_136406585.1">
    <property type="nucleotide sequence ID" value="NZ_SSWX01000012.1"/>
</dbReference>
<feature type="transmembrane region" description="Helical" evidence="1">
    <location>
        <begin position="76"/>
        <end position="100"/>
    </location>
</feature>
<dbReference type="InterPro" id="IPR003848">
    <property type="entry name" value="DUF218"/>
</dbReference>
<accession>A0A4S5BPB7</accession>
<evidence type="ECO:0000256" key="1">
    <source>
        <dbReference type="SAM" id="Phobius"/>
    </source>
</evidence>
<feature type="domain" description="DUF218" evidence="2">
    <location>
        <begin position="115"/>
        <end position="259"/>
    </location>
</feature>
<reference evidence="3 4" key="1">
    <citation type="submission" date="2019-04" db="EMBL/GenBank/DDBJ databases">
        <title>Lampropedia sp YIM MLB12 draf genome.</title>
        <authorList>
            <person name="Wang Y.-X."/>
        </authorList>
    </citation>
    <scope>NUCLEOTIDE SEQUENCE [LARGE SCALE GENOMIC DNA]</scope>
    <source>
        <strain evidence="3 4">YIM MLB12</strain>
    </source>
</reference>
<keyword evidence="1" id="KW-0472">Membrane</keyword>
<organism evidence="3 4">
    <name type="scientific">Lampropedia aestuarii</name>
    <dbReference type="NCBI Taxonomy" id="2562762"/>
    <lineage>
        <taxon>Bacteria</taxon>
        <taxon>Pseudomonadati</taxon>
        <taxon>Pseudomonadota</taxon>
        <taxon>Betaproteobacteria</taxon>
        <taxon>Burkholderiales</taxon>
        <taxon>Comamonadaceae</taxon>
        <taxon>Lampropedia</taxon>
    </lineage>
</organism>